<dbReference type="PROSITE" id="PS51257">
    <property type="entry name" value="PROKAR_LIPOPROTEIN"/>
    <property type="match status" value="1"/>
</dbReference>
<accession>A0A853EKK0</accession>
<dbReference type="RefSeq" id="WP_179900630.1">
    <property type="nucleotide sequence ID" value="NZ_JACBXV010000090.1"/>
</dbReference>
<evidence type="ECO:0000256" key="1">
    <source>
        <dbReference type="SAM" id="MobiDB-lite"/>
    </source>
</evidence>
<comment type="caution">
    <text evidence="3">The sequence shown here is derived from an EMBL/GenBank/DDBJ whole genome shotgun (WGS) entry which is preliminary data.</text>
</comment>
<name>A0A853EKK0_9ACTO</name>
<feature type="signal peptide" evidence="2">
    <location>
        <begin position="1"/>
        <end position="25"/>
    </location>
</feature>
<sequence>MPRRHRSTAALVLAVSLIAAGCASGDGRGQDAPSAAAAPSASADPVPLLTAEPMDDLGAITPSWSGTYLPPTWDQEAEDAAVQRASQTMTAYLAGTDQETWWQGLLPHLTPEAQAVYRYTDATRVPPATVDAGRTALISPTDEAHLLTALVQVPTDKGVFGVVLTRQSGSAWLTRRIVLPGDEIPEGLL</sequence>
<feature type="region of interest" description="Disordered" evidence="1">
    <location>
        <begin position="25"/>
        <end position="47"/>
    </location>
</feature>
<feature type="chain" id="PRO_5032877307" description="Lipoprotein" evidence="2">
    <location>
        <begin position="26"/>
        <end position="189"/>
    </location>
</feature>
<dbReference type="AlphaFoldDB" id="A0A853EKK0"/>
<feature type="compositionally biased region" description="Low complexity" evidence="1">
    <location>
        <begin position="31"/>
        <end position="45"/>
    </location>
</feature>
<organism evidence="3 4">
    <name type="scientific">Actinomyces bowdenii</name>
    <dbReference type="NCBI Taxonomy" id="131109"/>
    <lineage>
        <taxon>Bacteria</taxon>
        <taxon>Bacillati</taxon>
        <taxon>Actinomycetota</taxon>
        <taxon>Actinomycetes</taxon>
        <taxon>Actinomycetales</taxon>
        <taxon>Actinomycetaceae</taxon>
        <taxon>Actinomyces</taxon>
    </lineage>
</organism>
<dbReference type="Proteomes" id="UP000572528">
    <property type="component" value="Unassembled WGS sequence"/>
</dbReference>
<dbReference type="EMBL" id="JACBXV010000090">
    <property type="protein sequence ID" value="NYS69345.1"/>
    <property type="molecule type" value="Genomic_DNA"/>
</dbReference>
<keyword evidence="2" id="KW-0732">Signal</keyword>
<gene>
    <name evidence="3" type="ORF">HZZ05_07405</name>
</gene>
<evidence type="ECO:0008006" key="5">
    <source>
        <dbReference type="Google" id="ProtNLM"/>
    </source>
</evidence>
<evidence type="ECO:0000313" key="4">
    <source>
        <dbReference type="Proteomes" id="UP000572528"/>
    </source>
</evidence>
<reference evidence="3 4" key="1">
    <citation type="submission" date="2020-07" db="EMBL/GenBank/DDBJ databases">
        <title>MOT database genomes.</title>
        <authorList>
            <person name="Joseph S."/>
            <person name="Aduse-Opoku J."/>
            <person name="Hashim A."/>
            <person name="Wade W."/>
            <person name="Curtis M."/>
        </authorList>
    </citation>
    <scope>NUCLEOTIDE SEQUENCE [LARGE SCALE GENOMIC DNA]</scope>
    <source>
        <strain evidence="3 4">WMus004</strain>
    </source>
</reference>
<evidence type="ECO:0000256" key="2">
    <source>
        <dbReference type="SAM" id="SignalP"/>
    </source>
</evidence>
<protein>
    <recommendedName>
        <fullName evidence="5">Lipoprotein</fullName>
    </recommendedName>
</protein>
<proteinExistence type="predicted"/>
<evidence type="ECO:0000313" key="3">
    <source>
        <dbReference type="EMBL" id="NYS69345.1"/>
    </source>
</evidence>